<keyword evidence="15" id="KW-1185">Reference proteome</keyword>
<keyword evidence="7" id="KW-0677">Repeat</keyword>
<keyword evidence="6 11" id="KW-0732">Signal</keyword>
<name>A0A2U1KUK2_ARTAN</name>
<feature type="signal peptide" evidence="11">
    <location>
        <begin position="1"/>
        <end position="29"/>
    </location>
</feature>
<evidence type="ECO:0000256" key="4">
    <source>
        <dbReference type="ARBA" id="ARBA00022614"/>
    </source>
</evidence>
<evidence type="ECO:0000256" key="7">
    <source>
        <dbReference type="ARBA" id="ARBA00022737"/>
    </source>
</evidence>
<comment type="caution">
    <text evidence="14">The sequence shown here is derived from an EMBL/GenBank/DDBJ whole genome shotgun (WGS) entry which is preliminary data.</text>
</comment>
<feature type="chain" id="PRO_5015738541" evidence="11">
    <location>
        <begin position="30"/>
        <end position="517"/>
    </location>
</feature>
<dbReference type="Gene3D" id="3.80.10.10">
    <property type="entry name" value="Ribonuclease Inhibitor"/>
    <property type="match status" value="3"/>
</dbReference>
<sequence length="517" mass="57956">MSARFSVPYFSSCYLSLLVVLALCHVCLCNQNLDDVLCMDGEKQALLQFKCGLVDEAGRLASWVENKLIKKLPKSFGNLCNLNDIDLSRNDFSNTSLPRLLENLFECKLPSLKSLSIYSSGLSGHLPNQVRRLVHVEHLFLHNNRITGVIPDSIGQLSFLRTLILSGNKISDPIPYSIGQLSLLAVLDISENQLNGTFSDSFIHLNKVEELFMSNNLLTGVVTEAHFAKLVNLKYLIRTRNNLTIRVRVANWTPPLRMQKLYLNSWNLGPQFPSWLHLLSGLREMDISNTSISSPMPESFLRSFPNLTHLHMSQNHIEGTLLGIPTSLEILDLRSNEFRGELPNLSNNSMSFLDLSENHFEGPLPKKFDVGMGNLSSLQLFSVRNNKLSGKIPTSILNLENLVVIDLAENEFSGSLPSLIRKDDTKLEITQSQIKQAGSMSIKQNMSEDTPYTYKVQVVSLVTKGREHEFSTTLFLVTTLDLSGNRFSGQIPEELMDPCGLALDELVRKSFDRKNSG</sequence>
<keyword evidence="10" id="KW-0325">Glycoprotein</keyword>
<proteinExistence type="inferred from homology"/>
<evidence type="ECO:0000256" key="10">
    <source>
        <dbReference type="ARBA" id="ARBA00023180"/>
    </source>
</evidence>
<evidence type="ECO:0000259" key="12">
    <source>
        <dbReference type="Pfam" id="PF08263"/>
    </source>
</evidence>
<evidence type="ECO:0000313" key="15">
    <source>
        <dbReference type="Proteomes" id="UP000245207"/>
    </source>
</evidence>
<evidence type="ECO:0000256" key="3">
    <source>
        <dbReference type="ARBA" id="ARBA00022475"/>
    </source>
</evidence>
<organism evidence="14 15">
    <name type="scientific">Artemisia annua</name>
    <name type="common">Sweet wormwood</name>
    <dbReference type="NCBI Taxonomy" id="35608"/>
    <lineage>
        <taxon>Eukaryota</taxon>
        <taxon>Viridiplantae</taxon>
        <taxon>Streptophyta</taxon>
        <taxon>Embryophyta</taxon>
        <taxon>Tracheophyta</taxon>
        <taxon>Spermatophyta</taxon>
        <taxon>Magnoliopsida</taxon>
        <taxon>eudicotyledons</taxon>
        <taxon>Gunneridae</taxon>
        <taxon>Pentapetalae</taxon>
        <taxon>asterids</taxon>
        <taxon>campanulids</taxon>
        <taxon>Asterales</taxon>
        <taxon>Asteraceae</taxon>
        <taxon>Asteroideae</taxon>
        <taxon>Anthemideae</taxon>
        <taxon>Artemisiinae</taxon>
        <taxon>Artemisia</taxon>
    </lineage>
</organism>
<keyword evidence="9" id="KW-0472">Membrane</keyword>
<evidence type="ECO:0000256" key="6">
    <source>
        <dbReference type="ARBA" id="ARBA00022729"/>
    </source>
</evidence>
<dbReference type="STRING" id="35608.A0A2U1KUK2"/>
<gene>
    <name evidence="14" type="ORF">CTI12_AA511530</name>
</gene>
<dbReference type="InterPro" id="IPR032675">
    <property type="entry name" value="LRR_dom_sf"/>
</dbReference>
<dbReference type="InterPro" id="IPR013210">
    <property type="entry name" value="LRR_N_plant-typ"/>
</dbReference>
<evidence type="ECO:0000256" key="9">
    <source>
        <dbReference type="ARBA" id="ARBA00023136"/>
    </source>
</evidence>
<feature type="domain" description="Disease resistance R13L4/SHOC-2-like LRR" evidence="13">
    <location>
        <begin position="107"/>
        <end position="384"/>
    </location>
</feature>
<dbReference type="Pfam" id="PF00560">
    <property type="entry name" value="LRR_1"/>
    <property type="match status" value="1"/>
</dbReference>
<evidence type="ECO:0000256" key="1">
    <source>
        <dbReference type="ARBA" id="ARBA00004251"/>
    </source>
</evidence>
<keyword evidence="5" id="KW-0812">Transmembrane</keyword>
<comment type="similarity">
    <text evidence="2">Belongs to the RLP family.</text>
</comment>
<reference evidence="14 15" key="1">
    <citation type="journal article" date="2018" name="Mol. Plant">
        <title>The genome of Artemisia annua provides insight into the evolution of Asteraceae family and artemisinin biosynthesis.</title>
        <authorList>
            <person name="Shen Q."/>
            <person name="Zhang L."/>
            <person name="Liao Z."/>
            <person name="Wang S."/>
            <person name="Yan T."/>
            <person name="Shi P."/>
            <person name="Liu M."/>
            <person name="Fu X."/>
            <person name="Pan Q."/>
            <person name="Wang Y."/>
            <person name="Lv Z."/>
            <person name="Lu X."/>
            <person name="Zhang F."/>
            <person name="Jiang W."/>
            <person name="Ma Y."/>
            <person name="Chen M."/>
            <person name="Hao X."/>
            <person name="Li L."/>
            <person name="Tang Y."/>
            <person name="Lv G."/>
            <person name="Zhou Y."/>
            <person name="Sun X."/>
            <person name="Brodelius P.E."/>
            <person name="Rose J.K.C."/>
            <person name="Tang K."/>
        </authorList>
    </citation>
    <scope>NUCLEOTIDE SEQUENCE [LARGE SCALE GENOMIC DNA]</scope>
    <source>
        <strain evidence="15">cv. Huhao1</strain>
        <tissue evidence="14">Leaf</tissue>
    </source>
</reference>
<dbReference type="PANTHER" id="PTHR48063">
    <property type="entry name" value="LRR RECEPTOR-LIKE KINASE"/>
    <property type="match status" value="1"/>
</dbReference>
<evidence type="ECO:0000256" key="8">
    <source>
        <dbReference type="ARBA" id="ARBA00022989"/>
    </source>
</evidence>
<dbReference type="FunFam" id="3.80.10.10:FF:000383">
    <property type="entry name" value="Leucine-rich repeat receptor protein kinase EMS1"/>
    <property type="match status" value="1"/>
</dbReference>
<evidence type="ECO:0000259" key="13">
    <source>
        <dbReference type="Pfam" id="PF23598"/>
    </source>
</evidence>
<dbReference type="Proteomes" id="UP000245207">
    <property type="component" value="Unassembled WGS sequence"/>
</dbReference>
<keyword evidence="8" id="KW-1133">Transmembrane helix</keyword>
<evidence type="ECO:0000256" key="11">
    <source>
        <dbReference type="SAM" id="SignalP"/>
    </source>
</evidence>
<keyword evidence="3" id="KW-1003">Cell membrane</keyword>
<evidence type="ECO:0000256" key="5">
    <source>
        <dbReference type="ARBA" id="ARBA00022692"/>
    </source>
</evidence>
<dbReference type="InterPro" id="IPR003591">
    <property type="entry name" value="Leu-rich_rpt_typical-subtyp"/>
</dbReference>
<accession>A0A2U1KUK2</accession>
<dbReference type="GO" id="GO:0005886">
    <property type="term" value="C:plasma membrane"/>
    <property type="evidence" value="ECO:0007669"/>
    <property type="project" value="UniProtKB-SubCell"/>
</dbReference>
<evidence type="ECO:0000313" key="14">
    <source>
        <dbReference type="EMBL" id="PWA40455.1"/>
    </source>
</evidence>
<dbReference type="AlphaFoldDB" id="A0A2U1KUK2"/>
<dbReference type="InterPro" id="IPR046956">
    <property type="entry name" value="RLP23-like"/>
</dbReference>
<dbReference type="Pfam" id="PF23598">
    <property type="entry name" value="LRR_14"/>
    <property type="match status" value="1"/>
</dbReference>
<dbReference type="SUPFAM" id="SSF52058">
    <property type="entry name" value="L domain-like"/>
    <property type="match status" value="1"/>
</dbReference>
<dbReference type="Pfam" id="PF08263">
    <property type="entry name" value="LRRNT_2"/>
    <property type="match status" value="1"/>
</dbReference>
<dbReference type="EMBL" id="PKPP01013779">
    <property type="protein sequence ID" value="PWA40455.1"/>
    <property type="molecule type" value="Genomic_DNA"/>
</dbReference>
<evidence type="ECO:0000256" key="2">
    <source>
        <dbReference type="ARBA" id="ARBA00009592"/>
    </source>
</evidence>
<feature type="domain" description="Leucine-rich repeat-containing N-terminal plant-type" evidence="12">
    <location>
        <begin position="40"/>
        <end position="64"/>
    </location>
</feature>
<protein>
    <submittedName>
        <fullName evidence="14">Leucine-rich repeat protein</fullName>
    </submittedName>
</protein>
<dbReference type="OrthoDB" id="1535479at2759"/>
<dbReference type="InterPro" id="IPR001611">
    <property type="entry name" value="Leu-rich_rpt"/>
</dbReference>
<dbReference type="GO" id="GO:0006952">
    <property type="term" value="P:defense response"/>
    <property type="evidence" value="ECO:0007669"/>
    <property type="project" value="UniProtKB-ARBA"/>
</dbReference>
<dbReference type="GO" id="GO:0051707">
    <property type="term" value="P:response to other organism"/>
    <property type="evidence" value="ECO:0007669"/>
    <property type="project" value="UniProtKB-ARBA"/>
</dbReference>
<dbReference type="SMART" id="SM00369">
    <property type="entry name" value="LRR_TYP"/>
    <property type="match status" value="6"/>
</dbReference>
<keyword evidence="4" id="KW-0433">Leucine-rich repeat</keyword>
<comment type="subcellular location">
    <subcellularLocation>
        <location evidence="1">Cell membrane</location>
        <topology evidence="1">Single-pass type I membrane protein</topology>
    </subcellularLocation>
</comment>
<dbReference type="PANTHER" id="PTHR48063:SF99">
    <property type="entry name" value="LEUCINE-RICH REPEAT-CONTAINING, PLANT-TYPE, LEUCINE-RICH REPEAT DOMAIN SUPERFAMILY"/>
    <property type="match status" value="1"/>
</dbReference>
<dbReference type="InterPro" id="IPR055414">
    <property type="entry name" value="LRR_R13L4/SHOC2-like"/>
</dbReference>